<organism evidence="7 8">
    <name type="scientific">Carboxydichorda subterranea</name>
    <dbReference type="NCBI Taxonomy" id="3109565"/>
    <lineage>
        <taxon>Bacteria</taxon>
        <taxon>Bacillati</taxon>
        <taxon>Bacillota</taxon>
        <taxon>Limnochordia</taxon>
        <taxon>Limnochordales</taxon>
        <taxon>Geochordaceae</taxon>
        <taxon>Carboxydichorda</taxon>
    </lineage>
</organism>
<dbReference type="Gene3D" id="2.40.30.10">
    <property type="entry name" value="Translation factors"/>
    <property type="match status" value="1"/>
</dbReference>
<dbReference type="PRINTS" id="PR00315">
    <property type="entry name" value="ELONGATNFCT"/>
</dbReference>
<dbReference type="PROSITE" id="PS51722">
    <property type="entry name" value="G_TR_2"/>
    <property type="match status" value="1"/>
</dbReference>
<dbReference type="InterPro" id="IPR036388">
    <property type="entry name" value="WH-like_DNA-bd_sf"/>
</dbReference>
<dbReference type="InterPro" id="IPR009000">
    <property type="entry name" value="Transl_B-barrel_sf"/>
</dbReference>
<dbReference type="SUPFAM" id="SSF52540">
    <property type="entry name" value="P-loop containing nucleoside triphosphate hydrolases"/>
    <property type="match status" value="1"/>
</dbReference>
<dbReference type="SUPFAM" id="SSF50447">
    <property type="entry name" value="Translation proteins"/>
    <property type="match status" value="1"/>
</dbReference>
<evidence type="ECO:0000256" key="4">
    <source>
        <dbReference type="ARBA" id="ARBA00022917"/>
    </source>
</evidence>
<evidence type="ECO:0000259" key="6">
    <source>
        <dbReference type="PROSITE" id="PS51722"/>
    </source>
</evidence>
<keyword evidence="2" id="KW-0963">Cytoplasm</keyword>
<sequence>MPVLATAGHVDHGKSTLIRALTGTDPDRLPEEKARGMTIDLGFASLVLPSGRQVGIVDVPGHQRFIHNMLAGLGGIDAAMLVVDLTEGWMPQTEEHAEILRLLQIPLAVVVFTKADLVDAEWTEMVAQEVRRHLEEHHFHGVPALAVSAPAGRGLEELRALLDRRLQELASAEDRGWPRLWIDRVIKMRGTGVVVTGTLAGGSLVPGQEVGIQPGGLRGRIRGLQSHNRPLSAAAPGARVAVNLLGVSYEQLSRGQAVVHPEDEALSKTPVVELRVARHAGAVRTGMRLACFAGSAEVMARVRLLGDAGELGPAETGLAQLLLAHPLPLRWRDRLILRDPGRQVTAAGGVVADPSADPLRGRRLVRQVASPSRASCRTLHGASRPPADPGAMQALASGDVDGAVEALAATYGPLTAGELARRLHLAQTPVDEALARLSGSGRLVARGPFYLTPAMWERVTGAVHRTLGAYHRANPLSPGLPRQTLLSTLALEPRFFDVVLETLVRQGAVVWDNPTVRLPSFQPRLSPEDEKERHRLLELLERRGFTPPTLDELTRDQGFSLQLILLLVAQGELVRVHQDLVFTAARIRQLMEHVRAVARRSGGLVEPAAVRDALGSTRRFVIPLLEYLDRIGFTRRAGDRRQIVE</sequence>
<reference evidence="7 8" key="1">
    <citation type="journal article" date="2024" name="Front. Microbiol.">
        <title>Novel thermophilic genera Geochorda gen. nov. and Carboxydochorda gen. nov. from the deep terrestrial subsurface reveal the ecophysiological diversity in the class Limnochordia.</title>
        <authorList>
            <person name="Karnachuk O.V."/>
            <person name="Lukina A.P."/>
            <person name="Avakyan M.R."/>
            <person name="Kadnikov V.V."/>
            <person name="Begmatov S."/>
            <person name="Beletsky A.V."/>
            <person name="Vlasova K.G."/>
            <person name="Novikov A.A."/>
            <person name="Shcherbakova V.A."/>
            <person name="Mardanov A.V."/>
            <person name="Ravin N.V."/>
        </authorList>
    </citation>
    <scope>NUCLEOTIDE SEQUENCE [LARGE SCALE GENOMIC DNA]</scope>
    <source>
        <strain evidence="7 8">L945</strain>
    </source>
</reference>
<keyword evidence="4" id="KW-0648">Protein biosynthesis</keyword>
<keyword evidence="5" id="KW-0342">GTP-binding</keyword>
<dbReference type="RefSeq" id="WP_324717243.1">
    <property type="nucleotide sequence ID" value="NZ_CP141615.1"/>
</dbReference>
<evidence type="ECO:0000313" key="7">
    <source>
        <dbReference type="EMBL" id="WRP17972.1"/>
    </source>
</evidence>
<dbReference type="Proteomes" id="UP001332192">
    <property type="component" value="Chromosome"/>
</dbReference>
<dbReference type="PANTHER" id="PTHR43721:SF22">
    <property type="entry name" value="ELONGATION FACTOR TU, MITOCHONDRIAL"/>
    <property type="match status" value="1"/>
</dbReference>
<dbReference type="InterPro" id="IPR015190">
    <property type="entry name" value="Elong_fac_SelB-wing-hlx_typ-2"/>
</dbReference>
<dbReference type="Pfam" id="PF09106">
    <property type="entry name" value="WHD_2nd_SelB"/>
    <property type="match status" value="1"/>
</dbReference>
<dbReference type="GO" id="GO:0003746">
    <property type="term" value="F:translation elongation factor activity"/>
    <property type="evidence" value="ECO:0007669"/>
    <property type="project" value="UniProtKB-KW"/>
</dbReference>
<dbReference type="InterPro" id="IPR027417">
    <property type="entry name" value="P-loop_NTPase"/>
</dbReference>
<dbReference type="InterPro" id="IPR015191">
    <property type="entry name" value="SelB_WHD4"/>
</dbReference>
<name>A0ABZ1BYY0_9FIRM</name>
<dbReference type="InterPro" id="IPR031157">
    <property type="entry name" value="G_TR_CS"/>
</dbReference>
<dbReference type="InterPro" id="IPR057335">
    <property type="entry name" value="Beta-barrel_SelB"/>
</dbReference>
<keyword evidence="8" id="KW-1185">Reference proteome</keyword>
<dbReference type="InterPro" id="IPR004535">
    <property type="entry name" value="Transl_elong_SelB"/>
</dbReference>
<dbReference type="CDD" id="cd04171">
    <property type="entry name" value="SelB"/>
    <property type="match status" value="1"/>
</dbReference>
<dbReference type="NCBIfam" id="TIGR00231">
    <property type="entry name" value="small_GTP"/>
    <property type="match status" value="1"/>
</dbReference>
<dbReference type="InterPro" id="IPR036390">
    <property type="entry name" value="WH_DNA-bd_sf"/>
</dbReference>
<evidence type="ECO:0000256" key="2">
    <source>
        <dbReference type="ARBA" id="ARBA00022490"/>
    </source>
</evidence>
<evidence type="ECO:0000256" key="3">
    <source>
        <dbReference type="ARBA" id="ARBA00022741"/>
    </source>
</evidence>
<dbReference type="Gene3D" id="1.10.10.10">
    <property type="entry name" value="Winged helix-like DNA-binding domain superfamily/Winged helix DNA-binding domain"/>
    <property type="match status" value="1"/>
</dbReference>
<protein>
    <submittedName>
        <fullName evidence="7">Selenocysteine-specific translation elongation factor</fullName>
    </submittedName>
</protein>
<gene>
    <name evidence="7" type="primary">selB</name>
    <name evidence="7" type="ORF">U7230_02880</name>
</gene>
<dbReference type="InterPro" id="IPR000795">
    <property type="entry name" value="T_Tr_GTP-bd_dom"/>
</dbReference>
<dbReference type="Gene3D" id="3.40.50.300">
    <property type="entry name" value="P-loop containing nucleotide triphosphate hydrolases"/>
    <property type="match status" value="1"/>
</dbReference>
<dbReference type="PROSITE" id="PS00301">
    <property type="entry name" value="G_TR_1"/>
    <property type="match status" value="1"/>
</dbReference>
<dbReference type="PANTHER" id="PTHR43721">
    <property type="entry name" value="ELONGATION FACTOR TU-RELATED"/>
    <property type="match status" value="1"/>
</dbReference>
<dbReference type="InterPro" id="IPR009001">
    <property type="entry name" value="Transl_elong_EF1A/Init_IF2_C"/>
</dbReference>
<keyword evidence="7" id="KW-0251">Elongation factor</keyword>
<keyword evidence="3" id="KW-0547">Nucleotide-binding</keyword>
<proteinExistence type="predicted"/>
<evidence type="ECO:0000256" key="1">
    <source>
        <dbReference type="ARBA" id="ARBA00004496"/>
    </source>
</evidence>
<dbReference type="SUPFAM" id="SSF50465">
    <property type="entry name" value="EF-Tu/eEF-1alpha/eIF2-gamma C-terminal domain"/>
    <property type="match status" value="1"/>
</dbReference>
<feature type="domain" description="Tr-type G" evidence="6">
    <location>
        <begin position="1"/>
        <end position="170"/>
    </location>
</feature>
<dbReference type="SUPFAM" id="SSF46785">
    <property type="entry name" value="Winged helix' DNA-binding domain"/>
    <property type="match status" value="3"/>
</dbReference>
<accession>A0ABZ1BYY0</accession>
<dbReference type="Pfam" id="PF09107">
    <property type="entry name" value="WHD_3rd_SelB"/>
    <property type="match status" value="1"/>
</dbReference>
<dbReference type="NCBIfam" id="TIGR00475">
    <property type="entry name" value="selB"/>
    <property type="match status" value="1"/>
</dbReference>
<dbReference type="Pfam" id="PF00009">
    <property type="entry name" value="GTP_EFTU"/>
    <property type="match status" value="1"/>
</dbReference>
<evidence type="ECO:0000313" key="8">
    <source>
        <dbReference type="Proteomes" id="UP001332192"/>
    </source>
</evidence>
<dbReference type="EMBL" id="CP141615">
    <property type="protein sequence ID" value="WRP17972.1"/>
    <property type="molecule type" value="Genomic_DNA"/>
</dbReference>
<dbReference type="InterPro" id="IPR005225">
    <property type="entry name" value="Small_GTP-bd"/>
</dbReference>
<evidence type="ECO:0000256" key="5">
    <source>
        <dbReference type="ARBA" id="ARBA00023134"/>
    </source>
</evidence>
<dbReference type="Gene3D" id="1.10.10.2770">
    <property type="match status" value="1"/>
</dbReference>
<dbReference type="Pfam" id="PF25461">
    <property type="entry name" value="Beta-barrel_SelB"/>
    <property type="match status" value="1"/>
</dbReference>
<dbReference type="InterPro" id="IPR050055">
    <property type="entry name" value="EF-Tu_GTPase"/>
</dbReference>
<comment type="subcellular location">
    <subcellularLocation>
        <location evidence="1">Cytoplasm</location>
    </subcellularLocation>
</comment>